<dbReference type="InterPro" id="IPR025905">
    <property type="entry name" value="NVEALA"/>
</dbReference>
<gene>
    <name evidence="1" type="ORF">SDC9_61980</name>
</gene>
<dbReference type="AlphaFoldDB" id="A0A644XHP0"/>
<sequence length="104" mass="11625">MKKKIIGSVLIAAMAIAASWNFNQSKNEIELSNLALANVEALANTEDNPWYLWPAQGTTRDEWAEEKECTEGINLGIYYVEWKGTRIICHDGGTQNCTTQICSE</sequence>
<reference evidence="1" key="1">
    <citation type="submission" date="2019-08" db="EMBL/GenBank/DDBJ databases">
        <authorList>
            <person name="Kucharzyk K."/>
            <person name="Murdoch R.W."/>
            <person name="Higgins S."/>
            <person name="Loffler F."/>
        </authorList>
    </citation>
    <scope>NUCLEOTIDE SEQUENCE</scope>
</reference>
<name>A0A644XHP0_9ZZZZ</name>
<dbReference type="Pfam" id="PF14055">
    <property type="entry name" value="NVEALA"/>
    <property type="match status" value="1"/>
</dbReference>
<dbReference type="EMBL" id="VSSQ01002472">
    <property type="protein sequence ID" value="MPM15609.1"/>
    <property type="molecule type" value="Genomic_DNA"/>
</dbReference>
<organism evidence="1">
    <name type="scientific">bioreactor metagenome</name>
    <dbReference type="NCBI Taxonomy" id="1076179"/>
    <lineage>
        <taxon>unclassified sequences</taxon>
        <taxon>metagenomes</taxon>
        <taxon>ecological metagenomes</taxon>
    </lineage>
</organism>
<protein>
    <submittedName>
        <fullName evidence="1">Uncharacterized protein</fullName>
    </submittedName>
</protein>
<accession>A0A644XHP0</accession>
<proteinExistence type="predicted"/>
<comment type="caution">
    <text evidence="1">The sequence shown here is derived from an EMBL/GenBank/DDBJ whole genome shotgun (WGS) entry which is preliminary data.</text>
</comment>
<evidence type="ECO:0000313" key="1">
    <source>
        <dbReference type="EMBL" id="MPM15609.1"/>
    </source>
</evidence>